<feature type="binding site" evidence="5">
    <location>
        <position position="198"/>
    </location>
    <ligand>
        <name>Mn(2+)</name>
        <dbReference type="ChEBI" id="CHEBI:29035"/>
    </ligand>
</feature>
<dbReference type="SUPFAM" id="SSF54719">
    <property type="entry name" value="Fe,Mn superoxide dismutase (SOD), C-terminal domain"/>
    <property type="match status" value="1"/>
</dbReference>
<dbReference type="GO" id="GO:0005737">
    <property type="term" value="C:cytoplasm"/>
    <property type="evidence" value="ECO:0007669"/>
    <property type="project" value="TreeGrafter"/>
</dbReference>
<dbReference type="Gene3D" id="3.55.40.20">
    <property type="entry name" value="Iron/manganese superoxide dismutase, C-terminal domain"/>
    <property type="match status" value="1"/>
</dbReference>
<dbReference type="PANTHER" id="PTHR43595:SF2">
    <property type="entry name" value="SMALL RIBOSOMAL SUBUNIT PROTEIN MS42"/>
    <property type="match status" value="1"/>
</dbReference>
<keyword evidence="3 5" id="KW-0479">Metal-binding</keyword>
<evidence type="ECO:0000256" key="3">
    <source>
        <dbReference type="ARBA" id="ARBA00022723"/>
    </source>
</evidence>
<keyword evidence="7" id="KW-0732">Signal</keyword>
<feature type="signal peptide" evidence="7">
    <location>
        <begin position="1"/>
        <end position="20"/>
    </location>
</feature>
<evidence type="ECO:0000313" key="11">
    <source>
        <dbReference type="Proteomes" id="UP000239649"/>
    </source>
</evidence>
<dbReference type="PIRSF" id="PIRSF000349">
    <property type="entry name" value="SODismutase"/>
    <property type="match status" value="1"/>
</dbReference>
<dbReference type="InterPro" id="IPR019832">
    <property type="entry name" value="Mn/Fe_SOD_C"/>
</dbReference>
<dbReference type="InterPro" id="IPR036324">
    <property type="entry name" value="Mn/Fe_SOD_N_sf"/>
</dbReference>
<evidence type="ECO:0000313" key="10">
    <source>
        <dbReference type="EMBL" id="PSC75227.1"/>
    </source>
</evidence>
<dbReference type="InterPro" id="IPR001189">
    <property type="entry name" value="Mn/Fe_SOD"/>
</dbReference>
<dbReference type="EMBL" id="LHPF02000003">
    <property type="protein sequence ID" value="PSC75227.1"/>
    <property type="molecule type" value="Genomic_DNA"/>
</dbReference>
<dbReference type="Proteomes" id="UP000239649">
    <property type="component" value="Unassembled WGS sequence"/>
</dbReference>
<evidence type="ECO:0000256" key="4">
    <source>
        <dbReference type="ARBA" id="ARBA00023002"/>
    </source>
</evidence>
<dbReference type="STRING" id="554055.A0A2P6VME2"/>
<comment type="caution">
    <text evidence="10">The sequence shown here is derived from an EMBL/GenBank/DDBJ whole genome shotgun (WGS) entry which is preliminary data.</text>
</comment>
<comment type="similarity">
    <text evidence="1 6">Belongs to the iron/manganese superoxide dismutase family.</text>
</comment>
<dbReference type="PANTHER" id="PTHR43595">
    <property type="entry name" value="37S RIBOSOMAL PROTEIN S26, MITOCHONDRIAL"/>
    <property type="match status" value="1"/>
</dbReference>
<dbReference type="GO" id="GO:0046872">
    <property type="term" value="F:metal ion binding"/>
    <property type="evidence" value="ECO:0007669"/>
    <property type="project" value="UniProtKB-KW"/>
</dbReference>
<dbReference type="InterPro" id="IPR019831">
    <property type="entry name" value="Mn/Fe_SOD_N"/>
</dbReference>
<dbReference type="SUPFAM" id="SSF46609">
    <property type="entry name" value="Fe,Mn superoxide dismutase (SOD), N-terminal domain"/>
    <property type="match status" value="1"/>
</dbReference>
<gene>
    <name evidence="10" type="ORF">C2E20_2067</name>
</gene>
<dbReference type="OrthoDB" id="239262at2759"/>
<dbReference type="InterPro" id="IPR036314">
    <property type="entry name" value="SOD_C_sf"/>
</dbReference>
<dbReference type="Pfam" id="PF02777">
    <property type="entry name" value="Sod_Fe_C"/>
    <property type="match status" value="1"/>
</dbReference>
<comment type="function">
    <text evidence="6">Destroys radicals which are normally produced within the cells and which are toxic to biological systems.</text>
</comment>
<feature type="binding site" evidence="5">
    <location>
        <position position="50"/>
    </location>
    <ligand>
        <name>Mn(2+)</name>
        <dbReference type="ChEBI" id="CHEBI:29035"/>
    </ligand>
</feature>
<feature type="domain" description="Manganese/iron superoxide dismutase N-terminal" evidence="8">
    <location>
        <begin position="26"/>
        <end position="110"/>
    </location>
</feature>
<evidence type="ECO:0000256" key="2">
    <source>
        <dbReference type="ARBA" id="ARBA00012682"/>
    </source>
</evidence>
<proteinExistence type="inferred from homology"/>
<keyword evidence="11" id="KW-1185">Reference proteome</keyword>
<dbReference type="PRINTS" id="PR01703">
    <property type="entry name" value="MNSODISMTASE"/>
</dbReference>
<protein>
    <recommendedName>
        <fullName evidence="2 6">Superoxide dismutase</fullName>
        <ecNumber evidence="2 6">1.15.1.1</ecNumber>
    </recommendedName>
</protein>
<accession>A0A2P6VME2</accession>
<dbReference type="Pfam" id="PF00081">
    <property type="entry name" value="Sod_Fe_N"/>
    <property type="match status" value="1"/>
</dbReference>
<keyword evidence="4 6" id="KW-0560">Oxidoreductase</keyword>
<dbReference type="AlphaFoldDB" id="A0A2P6VME2"/>
<evidence type="ECO:0000256" key="7">
    <source>
        <dbReference type="SAM" id="SignalP"/>
    </source>
</evidence>
<feature type="binding site" evidence="5">
    <location>
        <position position="202"/>
    </location>
    <ligand>
        <name>Mn(2+)</name>
        <dbReference type="ChEBI" id="CHEBI:29035"/>
    </ligand>
</feature>
<dbReference type="InterPro" id="IPR019833">
    <property type="entry name" value="Mn/Fe_SOD_BS"/>
</dbReference>
<name>A0A2P6VME2_9CHLO</name>
<dbReference type="GO" id="GO:0004784">
    <property type="term" value="F:superoxide dismutase activity"/>
    <property type="evidence" value="ECO:0007669"/>
    <property type="project" value="UniProtKB-EC"/>
</dbReference>
<evidence type="ECO:0000259" key="8">
    <source>
        <dbReference type="Pfam" id="PF00081"/>
    </source>
</evidence>
<feature type="binding site" evidence="5">
    <location>
        <position position="106"/>
    </location>
    <ligand>
        <name>Mn(2+)</name>
        <dbReference type="ChEBI" id="CHEBI:29035"/>
    </ligand>
</feature>
<sequence length="248" mass="26870">MARALLVAALVAALAGHAAAASFTNFTFPALPYDANAMEPSIDAATMVLHSTRYTTAFFTHAATFATRLNDALLTSCKGQGLHKKSLYELNTLTAIRNNAGGLWNHGLFFFSNLAPTGSQTYPADASPALKAAINHAFGSFERFQVAISEAATGVFGSGWAWLIADGRGRVGITATPNQDNPLMGVARTRGSPLLGLDVWEHAYYLKYNNRRGEYIAGFYSVINWRRVSQLYATVLARDFDEVDVLKP</sequence>
<organism evidence="10 11">
    <name type="scientific">Micractinium conductrix</name>
    <dbReference type="NCBI Taxonomy" id="554055"/>
    <lineage>
        <taxon>Eukaryota</taxon>
        <taxon>Viridiplantae</taxon>
        <taxon>Chlorophyta</taxon>
        <taxon>core chlorophytes</taxon>
        <taxon>Trebouxiophyceae</taxon>
        <taxon>Chlorellales</taxon>
        <taxon>Chlorellaceae</taxon>
        <taxon>Chlorella clade</taxon>
        <taxon>Micractinium</taxon>
    </lineage>
</organism>
<dbReference type="Gene3D" id="1.10.287.990">
    <property type="entry name" value="Fe,Mn superoxide dismutase (SOD) domain"/>
    <property type="match status" value="1"/>
</dbReference>
<evidence type="ECO:0000256" key="5">
    <source>
        <dbReference type="PIRSR" id="PIRSR000349-1"/>
    </source>
</evidence>
<dbReference type="EC" id="1.15.1.1" evidence="2 6"/>
<feature type="chain" id="PRO_5015129196" description="Superoxide dismutase" evidence="7">
    <location>
        <begin position="21"/>
        <end position="248"/>
    </location>
</feature>
<evidence type="ECO:0000256" key="6">
    <source>
        <dbReference type="RuleBase" id="RU000414"/>
    </source>
</evidence>
<feature type="domain" description="Manganese/iron superoxide dismutase C-terminal" evidence="9">
    <location>
        <begin position="128"/>
        <end position="230"/>
    </location>
</feature>
<evidence type="ECO:0000259" key="9">
    <source>
        <dbReference type="Pfam" id="PF02777"/>
    </source>
</evidence>
<reference evidence="10 11" key="1">
    <citation type="journal article" date="2018" name="Plant J.">
        <title>Genome sequences of Chlorella sorokiniana UTEX 1602 and Micractinium conductrix SAG 241.80: implications to maltose excretion by a green alga.</title>
        <authorList>
            <person name="Arriola M.B."/>
            <person name="Velmurugan N."/>
            <person name="Zhang Y."/>
            <person name="Plunkett M.H."/>
            <person name="Hondzo H."/>
            <person name="Barney B.M."/>
        </authorList>
    </citation>
    <scope>NUCLEOTIDE SEQUENCE [LARGE SCALE GENOMIC DNA]</scope>
    <source>
        <strain evidence="10 11">SAG 241.80</strain>
    </source>
</reference>
<dbReference type="PROSITE" id="PS00088">
    <property type="entry name" value="SOD_MN"/>
    <property type="match status" value="1"/>
</dbReference>
<comment type="catalytic activity">
    <reaction evidence="6">
        <text>2 superoxide + 2 H(+) = H2O2 + O2</text>
        <dbReference type="Rhea" id="RHEA:20696"/>
        <dbReference type="ChEBI" id="CHEBI:15378"/>
        <dbReference type="ChEBI" id="CHEBI:15379"/>
        <dbReference type="ChEBI" id="CHEBI:16240"/>
        <dbReference type="ChEBI" id="CHEBI:18421"/>
        <dbReference type="EC" id="1.15.1.1"/>
    </reaction>
</comment>
<evidence type="ECO:0000256" key="1">
    <source>
        <dbReference type="ARBA" id="ARBA00008714"/>
    </source>
</evidence>